<feature type="transmembrane region" description="Helical" evidence="1">
    <location>
        <begin position="108"/>
        <end position="134"/>
    </location>
</feature>
<dbReference type="RefSeq" id="XP_041223939.1">
    <property type="nucleotide sequence ID" value="XM_041369694.1"/>
</dbReference>
<dbReference type="InterPro" id="IPR045340">
    <property type="entry name" value="DUF6533"/>
</dbReference>
<feature type="transmembrane region" description="Helical" evidence="1">
    <location>
        <begin position="51"/>
        <end position="75"/>
    </location>
</feature>
<dbReference type="AlphaFoldDB" id="A0AAD4HJ00"/>
<dbReference type="Pfam" id="PF20151">
    <property type="entry name" value="DUF6533"/>
    <property type="match status" value="1"/>
</dbReference>
<evidence type="ECO:0000313" key="3">
    <source>
        <dbReference type="EMBL" id="KAG1898363.1"/>
    </source>
</evidence>
<keyword evidence="1" id="KW-0472">Membrane</keyword>
<dbReference type="EMBL" id="JABBWK010000040">
    <property type="protein sequence ID" value="KAG1898363.1"/>
    <property type="molecule type" value="Genomic_DNA"/>
</dbReference>
<gene>
    <name evidence="3" type="ORF">F5891DRAFT_1239237</name>
</gene>
<proteinExistence type="predicted"/>
<feature type="transmembrane region" description="Helical" evidence="1">
    <location>
        <begin position="199"/>
        <end position="220"/>
    </location>
</feature>
<keyword evidence="4" id="KW-1185">Reference proteome</keyword>
<sequence>MTVISNDPTWWPIIDAYRFGSYFIVAACVSVAYDWALIFGQEVELIWRRHWSLMTVMYLGVRYLGILYAALYIMFRQCSGHLADRYSESSAQMPIAIPLQLTVVPCSIVSFIVFVVLDWTGVLVTPMLWVIIIARLYAMYQGSRNILIYLIVVFLAVNIFSGVANVITTMQASGEELILSGTHHCLISYGEDMPLLVSITWILVTVWEVLALCLAVRIAVKHFRELRQHSAGGIIEDCFTVLIKTHVLYFASFVAVSCFHLILAFSPTFSASISLDAQIMIGFLQNLQVVQMFVLGPRLILGVREYHAKLVADSDVATGMASIAFQERVQISTGSGV</sequence>
<keyword evidence="1" id="KW-0812">Transmembrane</keyword>
<dbReference type="GeneID" id="64663992"/>
<comment type="caution">
    <text evidence="3">The sequence shown here is derived from an EMBL/GenBank/DDBJ whole genome shotgun (WGS) entry which is preliminary data.</text>
</comment>
<protein>
    <recommendedName>
        <fullName evidence="2">DUF6533 domain-containing protein</fullName>
    </recommendedName>
</protein>
<feature type="transmembrane region" description="Helical" evidence="1">
    <location>
        <begin position="241"/>
        <end position="265"/>
    </location>
</feature>
<organism evidence="3 4">
    <name type="scientific">Suillus fuscotomentosus</name>
    <dbReference type="NCBI Taxonomy" id="1912939"/>
    <lineage>
        <taxon>Eukaryota</taxon>
        <taxon>Fungi</taxon>
        <taxon>Dikarya</taxon>
        <taxon>Basidiomycota</taxon>
        <taxon>Agaricomycotina</taxon>
        <taxon>Agaricomycetes</taxon>
        <taxon>Agaricomycetidae</taxon>
        <taxon>Boletales</taxon>
        <taxon>Suillineae</taxon>
        <taxon>Suillaceae</taxon>
        <taxon>Suillus</taxon>
    </lineage>
</organism>
<dbReference type="Proteomes" id="UP001195769">
    <property type="component" value="Unassembled WGS sequence"/>
</dbReference>
<evidence type="ECO:0000256" key="1">
    <source>
        <dbReference type="SAM" id="Phobius"/>
    </source>
</evidence>
<feature type="transmembrane region" description="Helical" evidence="1">
    <location>
        <begin position="277"/>
        <end position="301"/>
    </location>
</feature>
<evidence type="ECO:0000313" key="4">
    <source>
        <dbReference type="Proteomes" id="UP001195769"/>
    </source>
</evidence>
<evidence type="ECO:0000259" key="2">
    <source>
        <dbReference type="Pfam" id="PF20151"/>
    </source>
</evidence>
<accession>A0AAD4HJ00</accession>
<keyword evidence="1" id="KW-1133">Transmembrane helix</keyword>
<feature type="transmembrane region" description="Helical" evidence="1">
    <location>
        <begin position="20"/>
        <end position="39"/>
    </location>
</feature>
<name>A0AAD4HJ00_9AGAM</name>
<reference evidence="3" key="1">
    <citation type="journal article" date="2020" name="New Phytol.">
        <title>Comparative genomics reveals dynamic genome evolution in host specialist ectomycorrhizal fungi.</title>
        <authorList>
            <person name="Lofgren L.A."/>
            <person name="Nguyen N.H."/>
            <person name="Vilgalys R."/>
            <person name="Ruytinx J."/>
            <person name="Liao H.L."/>
            <person name="Branco S."/>
            <person name="Kuo A."/>
            <person name="LaButti K."/>
            <person name="Lipzen A."/>
            <person name="Andreopoulos W."/>
            <person name="Pangilinan J."/>
            <person name="Riley R."/>
            <person name="Hundley H."/>
            <person name="Na H."/>
            <person name="Barry K."/>
            <person name="Grigoriev I.V."/>
            <person name="Stajich J.E."/>
            <person name="Kennedy P.G."/>
        </authorList>
    </citation>
    <scope>NUCLEOTIDE SEQUENCE</scope>
    <source>
        <strain evidence="3">FC203</strain>
    </source>
</reference>
<feature type="transmembrane region" description="Helical" evidence="1">
    <location>
        <begin position="146"/>
        <end position="167"/>
    </location>
</feature>
<feature type="domain" description="DUF6533" evidence="2">
    <location>
        <begin position="22"/>
        <end position="67"/>
    </location>
</feature>